<dbReference type="InterPro" id="IPR018062">
    <property type="entry name" value="HTH_AraC-typ_CS"/>
</dbReference>
<dbReference type="PRINTS" id="PR00032">
    <property type="entry name" value="HTHARAC"/>
</dbReference>
<organism evidence="6">
    <name type="scientific">Rhodopseudomonas palustris (strain ATCC BAA-98 / CGA009)</name>
    <dbReference type="NCBI Taxonomy" id="258594"/>
    <lineage>
        <taxon>Bacteria</taxon>
        <taxon>Pseudomonadati</taxon>
        <taxon>Pseudomonadota</taxon>
        <taxon>Alphaproteobacteria</taxon>
        <taxon>Hyphomicrobiales</taxon>
        <taxon>Nitrobacteraceae</taxon>
        <taxon>Rhodopseudomonas</taxon>
    </lineage>
</organism>
<dbReference type="SUPFAM" id="SSF46689">
    <property type="entry name" value="Homeodomain-like"/>
    <property type="match status" value="2"/>
</dbReference>
<evidence type="ECO:0000256" key="3">
    <source>
        <dbReference type="ARBA" id="ARBA00023163"/>
    </source>
</evidence>
<dbReference type="PROSITE" id="PS01124">
    <property type="entry name" value="HTH_ARAC_FAMILY_2"/>
    <property type="match status" value="1"/>
</dbReference>
<dbReference type="GO" id="GO:0003700">
    <property type="term" value="F:DNA-binding transcription factor activity"/>
    <property type="evidence" value="ECO:0007669"/>
    <property type="project" value="InterPro"/>
</dbReference>
<dbReference type="GO" id="GO:0043565">
    <property type="term" value="F:sequence-specific DNA binding"/>
    <property type="evidence" value="ECO:0007669"/>
    <property type="project" value="InterPro"/>
</dbReference>
<dbReference type="Gene3D" id="1.10.10.60">
    <property type="entry name" value="Homeodomain-like"/>
    <property type="match status" value="2"/>
</dbReference>
<dbReference type="RefSeq" id="WP_011156889.1">
    <property type="nucleotide sequence ID" value="NZ_CP116810.1"/>
</dbReference>
<dbReference type="Proteomes" id="UP000001426">
    <property type="component" value="Chromosome"/>
</dbReference>
<keyword evidence="8" id="KW-1185">Reference proteome</keyword>
<keyword evidence="3" id="KW-0804">Transcription</keyword>
<reference evidence="6 8" key="2">
    <citation type="journal article" date="2004" name="Nat. Biotechnol.">
        <title>Complete genome sequence of the metabolically versatile photosynthetic bacterium Rhodopseudomonas palustris.</title>
        <authorList>
            <person name="Larimer F.W."/>
            <person name="Chain P."/>
            <person name="Hauser L."/>
            <person name="Lamerdin J."/>
            <person name="Malfatti S."/>
            <person name="Do L."/>
            <person name="Land M.L."/>
            <person name="Pelletier D.A."/>
            <person name="Beatty J.T."/>
            <person name="Lang A.S."/>
            <person name="Tabita F.R."/>
            <person name="Gibson J.L."/>
            <person name="Hanson T.E."/>
            <person name="Bobst C."/>
            <person name="Torres J.L."/>
            <person name="Peres C."/>
            <person name="Harrison F.H."/>
            <person name="Gibson J."/>
            <person name="Harwood C.S."/>
        </authorList>
    </citation>
    <scope>NUCLEOTIDE SEQUENCE [LARGE SCALE GENOMIC DNA]</scope>
    <source>
        <strain evidence="8">ATCC BAA-98 / CGA009</strain>
        <strain evidence="6">CGA009</strain>
    </source>
</reference>
<dbReference type="STRING" id="258594.RPA1326"/>
<dbReference type="EMBL" id="CP116810">
    <property type="protein sequence ID" value="WCL91459.1"/>
    <property type="molecule type" value="Genomic_DNA"/>
</dbReference>
<evidence type="ECO:0000256" key="4">
    <source>
        <dbReference type="SAM" id="MobiDB-lite"/>
    </source>
</evidence>
<feature type="region of interest" description="Disordered" evidence="4">
    <location>
        <begin position="1"/>
        <end position="25"/>
    </location>
</feature>
<evidence type="ECO:0000313" key="7">
    <source>
        <dbReference type="EMBL" id="WCL91459.1"/>
    </source>
</evidence>
<dbReference type="PANTHER" id="PTHR46796:SF6">
    <property type="entry name" value="ARAC SUBFAMILY"/>
    <property type="match status" value="1"/>
</dbReference>
<keyword evidence="1" id="KW-0805">Transcription regulation</keyword>
<dbReference type="Pfam" id="PF12833">
    <property type="entry name" value="HTH_18"/>
    <property type="match status" value="1"/>
</dbReference>
<dbReference type="KEGG" id="rpa:TX73_006805"/>
<evidence type="ECO:0000313" key="8">
    <source>
        <dbReference type="Proteomes" id="UP000001426"/>
    </source>
</evidence>
<protein>
    <submittedName>
        <fullName evidence="7">AraC family transcriptional regulator</fullName>
    </submittedName>
    <submittedName>
        <fullName evidence="6">Probable transcriptional regulator, AraC family</fullName>
    </submittedName>
</protein>
<dbReference type="HOGENOM" id="CLU_000445_88_4_5"/>
<reference evidence="7" key="1">
    <citation type="submission" date="2003-07" db="EMBL/GenBank/DDBJ databases">
        <authorList>
            <consortium name="Rhodopseudomonas genome consortium"/>
            <person name="Larimer F."/>
            <person name="Harwood C."/>
        </authorList>
    </citation>
    <scope>NUCLEOTIDE SEQUENCE</scope>
    <source>
        <strain evidence="7">CGA009</strain>
    </source>
</reference>
<dbReference type="GeneID" id="66892350"/>
<dbReference type="PhylomeDB" id="Q6NA60"/>
<evidence type="ECO:0000256" key="1">
    <source>
        <dbReference type="ARBA" id="ARBA00023015"/>
    </source>
</evidence>
<accession>Q6NA60</accession>
<evidence type="ECO:0000259" key="5">
    <source>
        <dbReference type="PROSITE" id="PS01124"/>
    </source>
</evidence>
<dbReference type="SMART" id="SM00342">
    <property type="entry name" value="HTH_ARAC"/>
    <property type="match status" value="1"/>
</dbReference>
<dbReference type="InterPro" id="IPR050204">
    <property type="entry name" value="AraC_XylS_family_regulators"/>
</dbReference>
<gene>
    <name evidence="6" type="ordered locus">RPA1326</name>
    <name evidence="7" type="ORF">TX73_006805</name>
</gene>
<dbReference type="InterPro" id="IPR020449">
    <property type="entry name" value="Tscrpt_reg_AraC-type_HTH"/>
</dbReference>
<dbReference type="DNASU" id="2693461"/>
<proteinExistence type="predicted"/>
<name>Q6NA60_RHOPA</name>
<evidence type="ECO:0000313" key="6">
    <source>
        <dbReference type="EMBL" id="CAE26769.1"/>
    </source>
</evidence>
<feature type="domain" description="HTH araC/xylS-type" evidence="5">
    <location>
        <begin position="226"/>
        <end position="324"/>
    </location>
</feature>
<dbReference type="PROSITE" id="PS00041">
    <property type="entry name" value="HTH_ARAC_FAMILY_1"/>
    <property type="match status" value="1"/>
</dbReference>
<dbReference type="EMBL" id="BX572597">
    <property type="protein sequence ID" value="CAE26769.1"/>
    <property type="molecule type" value="Genomic_DNA"/>
</dbReference>
<dbReference type="InterPro" id="IPR018060">
    <property type="entry name" value="HTH_AraC"/>
</dbReference>
<sequence length="327" mass="36439">MLDPAGARVQIAKGRRDAADEPEDEDQMTRLEAFGDRKFPAAELILSSEGRGWDGIGTQVRRHPAGEIPVPVPDQMEVTLAIAGSQTGRVERRSGSAFQNTTARPGTLWFCPIGVTEDSIRITETLPMVQHVFLAKSQFDSLSELSSRSLSPASIAYLADVNDELVRQICQRIYREAQEETSSGKILIDCLAQSLVAHLVSDYSHDSRIHLGPDSGPSKLDDARLRRVLDYIYGNIDQDLSLSKLSEVACLSKHHFARAFREATGTPPYRFISERRLDHALNLLKDSRLSLAEIAYICRFSSQATFTRAFRRHVGTSPGEYRHLSRT</sequence>
<dbReference type="eggNOG" id="COG4977">
    <property type="taxonomic scope" value="Bacteria"/>
</dbReference>
<evidence type="ECO:0000256" key="2">
    <source>
        <dbReference type="ARBA" id="ARBA00023125"/>
    </source>
</evidence>
<keyword evidence="2" id="KW-0238">DNA-binding</keyword>
<dbReference type="PANTHER" id="PTHR46796">
    <property type="entry name" value="HTH-TYPE TRANSCRIPTIONAL ACTIVATOR RHAS-RELATED"/>
    <property type="match status" value="1"/>
</dbReference>
<reference evidence="7" key="3">
    <citation type="submission" date="2022-12" db="EMBL/GenBank/DDBJ databases">
        <title>Complete genome sequence of Rhodopseudomonas palustris CGA0092 and corrections to the R. palustris CGA009 genome sequence.</title>
        <authorList>
            <person name="Mazny B.R."/>
            <person name="Sheff O.F."/>
            <person name="LaSarre B."/>
            <person name="McKinlay A."/>
            <person name="McKinlay J.B."/>
        </authorList>
    </citation>
    <scope>NUCLEOTIDE SEQUENCE</scope>
    <source>
        <strain evidence="7">CGA009</strain>
    </source>
</reference>
<dbReference type="InterPro" id="IPR009057">
    <property type="entry name" value="Homeodomain-like_sf"/>
</dbReference>
<dbReference type="AlphaFoldDB" id="Q6NA60"/>